<reference evidence="2 3" key="1">
    <citation type="submission" date="2021-01" db="EMBL/GenBank/DDBJ databases">
        <title>WGS of actinomycetes isolated from Thailand.</title>
        <authorList>
            <person name="Thawai C."/>
        </authorList>
    </citation>
    <scope>NUCLEOTIDE SEQUENCE [LARGE SCALE GENOMIC DNA]</scope>
    <source>
        <strain evidence="2 3">CA1R205</strain>
    </source>
</reference>
<evidence type="ECO:0008006" key="4">
    <source>
        <dbReference type="Google" id="ProtNLM"/>
    </source>
</evidence>
<feature type="compositionally biased region" description="Basic and acidic residues" evidence="1">
    <location>
        <begin position="55"/>
        <end position="66"/>
    </location>
</feature>
<feature type="region of interest" description="Disordered" evidence="1">
    <location>
        <begin position="35"/>
        <end position="66"/>
    </location>
</feature>
<name>A0ABS1N575_9ACTN</name>
<evidence type="ECO:0000313" key="3">
    <source>
        <dbReference type="Proteomes" id="UP000634229"/>
    </source>
</evidence>
<keyword evidence="3" id="KW-1185">Reference proteome</keyword>
<organism evidence="2 3">
    <name type="scientific">Streptomyces coffeae</name>
    <dbReference type="NCBI Taxonomy" id="621382"/>
    <lineage>
        <taxon>Bacteria</taxon>
        <taxon>Bacillati</taxon>
        <taxon>Actinomycetota</taxon>
        <taxon>Actinomycetes</taxon>
        <taxon>Kitasatosporales</taxon>
        <taxon>Streptomycetaceae</taxon>
        <taxon>Streptomyces</taxon>
    </lineage>
</organism>
<evidence type="ECO:0000256" key="1">
    <source>
        <dbReference type="SAM" id="MobiDB-lite"/>
    </source>
</evidence>
<sequence>MALDHLLAQLVEAAEQDGRTVEEVAQMALARLTEQTPEAASEQDGHTMASQEGAKILEFRPRKVSA</sequence>
<dbReference type="RefSeq" id="WP_201870463.1">
    <property type="nucleotide sequence ID" value="NZ_JAERRF010000001.1"/>
</dbReference>
<evidence type="ECO:0000313" key="2">
    <source>
        <dbReference type="EMBL" id="MBL1095158.1"/>
    </source>
</evidence>
<accession>A0ABS1N575</accession>
<comment type="caution">
    <text evidence="2">The sequence shown here is derived from an EMBL/GenBank/DDBJ whole genome shotgun (WGS) entry which is preliminary data.</text>
</comment>
<dbReference type="EMBL" id="JAERRF010000001">
    <property type="protein sequence ID" value="MBL1095158.1"/>
    <property type="molecule type" value="Genomic_DNA"/>
</dbReference>
<dbReference type="Proteomes" id="UP000634229">
    <property type="component" value="Unassembled WGS sequence"/>
</dbReference>
<proteinExistence type="predicted"/>
<protein>
    <recommendedName>
        <fullName evidence="4">CopG family transcriptional regulator</fullName>
    </recommendedName>
</protein>
<gene>
    <name evidence="2" type="ORF">JK363_00425</name>
</gene>